<proteinExistence type="inferred from homology"/>
<dbReference type="GO" id="GO:0005739">
    <property type="term" value="C:mitochondrion"/>
    <property type="evidence" value="ECO:0007669"/>
    <property type="project" value="UniProtKB-SubCell"/>
</dbReference>
<dbReference type="SUPFAM" id="SSF160909">
    <property type="entry name" value="ATP12-like"/>
    <property type="match status" value="1"/>
</dbReference>
<evidence type="ECO:0000256" key="2">
    <source>
        <dbReference type="ARBA" id="ARBA00008231"/>
    </source>
</evidence>
<dbReference type="GO" id="GO:0033615">
    <property type="term" value="P:mitochondrial proton-transporting ATP synthase complex assembly"/>
    <property type="evidence" value="ECO:0007669"/>
    <property type="project" value="TreeGrafter"/>
</dbReference>
<keyword evidence="5" id="KW-0143">Chaperone</keyword>
<name>A0A5K4FBB9_SCHMA</name>
<protein>
    <submittedName>
        <fullName evidence="7">ATP synthase mitochondrial F1 complex assembly factor 2</fullName>
    </submittedName>
</protein>
<evidence type="ECO:0000256" key="3">
    <source>
        <dbReference type="ARBA" id="ARBA00022946"/>
    </source>
</evidence>
<dbReference type="Pfam" id="PF07542">
    <property type="entry name" value="ATP12"/>
    <property type="match status" value="1"/>
</dbReference>
<evidence type="ECO:0000313" key="6">
    <source>
        <dbReference type="Proteomes" id="UP000008854"/>
    </source>
</evidence>
<dbReference type="STRING" id="6183.A0A5K4FBB9"/>
<keyword evidence="3" id="KW-0809">Transit peptide</keyword>
<dbReference type="PANTHER" id="PTHR21013:SF10">
    <property type="entry name" value="ATP SYNTHASE MITOCHONDRIAL F1 COMPLEX ASSEMBLY FACTOR 2"/>
    <property type="match status" value="1"/>
</dbReference>
<evidence type="ECO:0000256" key="5">
    <source>
        <dbReference type="ARBA" id="ARBA00023186"/>
    </source>
</evidence>
<dbReference type="Proteomes" id="UP000008854">
    <property type="component" value="Unassembled WGS sequence"/>
</dbReference>
<keyword evidence="6" id="KW-1185">Reference proteome</keyword>
<comment type="subcellular location">
    <subcellularLocation>
        <location evidence="1">Mitochondrion</location>
    </subcellularLocation>
</comment>
<dbReference type="Gene3D" id="1.10.3580.10">
    <property type="entry name" value="ATP12 ATPase"/>
    <property type="match status" value="1"/>
</dbReference>
<dbReference type="Gene3D" id="3.30.2180.10">
    <property type="entry name" value="ATP12-like"/>
    <property type="match status" value="1"/>
</dbReference>
<dbReference type="WBParaSite" id="Smp_345340.1">
    <property type="protein sequence ID" value="Smp_345340.1"/>
    <property type="gene ID" value="Smp_345340"/>
</dbReference>
<evidence type="ECO:0000256" key="1">
    <source>
        <dbReference type="ARBA" id="ARBA00004173"/>
    </source>
</evidence>
<dbReference type="AlphaFoldDB" id="A0A5K4FBB9"/>
<dbReference type="InterPro" id="IPR042272">
    <property type="entry name" value="ATP12_ATP_synth-F1-assembly_N"/>
</dbReference>
<sequence length="276" mass="31736">MFSKTFISSSSLYCFRGPRRSLFSAQPKKFYKNVTIFQSTHENYKHPVFQILLDQRKLRTPTGIHFHVPNQALAVAVAHEWDSQVDTIKRYTMPLTTLCNRALDTPADEHDILVNTIMQYADTDTICFRCQEPDDLVKVQSLSWDPIINWVNKHYQIKPIITDSMTSLAKLSPLDKEKLTRYFNSYNIWGLTGIKSCVENLKSVYLTLAMLDGYCSAARAVELSQIEMLFQVNRWGDVPSYHDVENADLNARVSAALFLALLSHHQRDIKVKTSIR</sequence>
<dbReference type="InterPro" id="IPR011419">
    <property type="entry name" value="ATP12_ATP_synth-F1-assembly"/>
</dbReference>
<dbReference type="PANTHER" id="PTHR21013">
    <property type="entry name" value="ATP SYNTHASE MITOCHONDRIAL F1 COMPLEX ASSEMBLY FACTOR 2/ATP12 PROTEIN, MITOCHONDRIAL PRECURSOR"/>
    <property type="match status" value="1"/>
</dbReference>
<evidence type="ECO:0000256" key="4">
    <source>
        <dbReference type="ARBA" id="ARBA00023128"/>
    </source>
</evidence>
<dbReference type="InterPro" id="IPR023335">
    <property type="entry name" value="ATP12_ortho_dom_sf"/>
</dbReference>
<reference evidence="6" key="1">
    <citation type="journal article" date="2012" name="PLoS Negl. Trop. Dis.">
        <title>A systematically improved high quality genome and transcriptome of the human blood fluke Schistosoma mansoni.</title>
        <authorList>
            <person name="Protasio A.V."/>
            <person name="Tsai I.J."/>
            <person name="Babbage A."/>
            <person name="Nichol S."/>
            <person name="Hunt M."/>
            <person name="Aslett M.A."/>
            <person name="De Silva N."/>
            <person name="Velarde G.S."/>
            <person name="Anderson T.J."/>
            <person name="Clark R.C."/>
            <person name="Davidson C."/>
            <person name="Dillon G.P."/>
            <person name="Holroyd N.E."/>
            <person name="LoVerde P.T."/>
            <person name="Lloyd C."/>
            <person name="McQuillan J."/>
            <person name="Oliveira G."/>
            <person name="Otto T.D."/>
            <person name="Parker-Manuel S.J."/>
            <person name="Quail M.A."/>
            <person name="Wilson R.A."/>
            <person name="Zerlotini A."/>
            <person name="Dunne D.W."/>
            <person name="Berriman M."/>
        </authorList>
    </citation>
    <scope>NUCLEOTIDE SEQUENCE [LARGE SCALE GENOMIC DNA]</scope>
    <source>
        <strain evidence="6">Puerto Rican</strain>
    </source>
</reference>
<keyword evidence="4" id="KW-0496">Mitochondrion</keyword>
<dbReference type="InParanoid" id="A0A5K4FBB9"/>
<reference evidence="7" key="2">
    <citation type="submission" date="2019-11" db="UniProtKB">
        <authorList>
            <consortium name="WormBaseParasite"/>
        </authorList>
    </citation>
    <scope>IDENTIFICATION</scope>
    <source>
        <strain evidence="7">Puerto Rican</strain>
    </source>
</reference>
<dbReference type="FunCoup" id="A0A5K4FBB9">
    <property type="interactions" value="1836"/>
</dbReference>
<organism evidence="6 7">
    <name type="scientific">Schistosoma mansoni</name>
    <name type="common">Blood fluke</name>
    <dbReference type="NCBI Taxonomy" id="6183"/>
    <lineage>
        <taxon>Eukaryota</taxon>
        <taxon>Metazoa</taxon>
        <taxon>Spiralia</taxon>
        <taxon>Lophotrochozoa</taxon>
        <taxon>Platyhelminthes</taxon>
        <taxon>Trematoda</taxon>
        <taxon>Digenea</taxon>
        <taxon>Strigeidida</taxon>
        <taxon>Schistosomatoidea</taxon>
        <taxon>Schistosomatidae</taxon>
        <taxon>Schistosoma</taxon>
    </lineage>
</organism>
<evidence type="ECO:0000313" key="7">
    <source>
        <dbReference type="WBParaSite" id="Smp_345340.1"/>
    </source>
</evidence>
<comment type="similarity">
    <text evidence="2">Belongs to the ATP12 family.</text>
</comment>
<accession>A0A5K4FBB9</accession>